<dbReference type="Proteomes" id="UP000638188">
    <property type="component" value="Unassembled WGS sequence"/>
</dbReference>
<dbReference type="PANTHER" id="PTHR35936:SF25">
    <property type="entry name" value="ABC TRANSPORTER SUBSTRATE-BINDING PROTEIN"/>
    <property type="match status" value="1"/>
</dbReference>
<keyword evidence="2" id="KW-0732">Signal</keyword>
<reference evidence="5" key="1">
    <citation type="journal article" date="2019" name="Int. J. Syst. Evol. Microbiol.">
        <title>The Global Catalogue of Microorganisms (GCM) 10K type strain sequencing project: providing services to taxonomists for standard genome sequencing and annotation.</title>
        <authorList>
            <consortium name="The Broad Institute Genomics Platform"/>
            <consortium name="The Broad Institute Genome Sequencing Center for Infectious Disease"/>
            <person name="Wu L."/>
            <person name="Ma J."/>
        </authorList>
    </citation>
    <scope>NUCLEOTIDE SEQUENCE [LARGE SCALE GENOMIC DNA]</scope>
    <source>
        <strain evidence="5">CGMCC 1.12482</strain>
    </source>
</reference>
<comment type="similarity">
    <text evidence="1">Belongs to the bacterial solute-binding protein 3 family.</text>
</comment>
<dbReference type="EMBL" id="BMFF01000001">
    <property type="protein sequence ID" value="GGC89309.1"/>
    <property type="molecule type" value="Genomic_DNA"/>
</dbReference>
<evidence type="ECO:0000313" key="5">
    <source>
        <dbReference type="Proteomes" id="UP000638188"/>
    </source>
</evidence>
<keyword evidence="5" id="KW-1185">Reference proteome</keyword>
<accession>A0ABQ1P1H3</accession>
<dbReference type="PANTHER" id="PTHR35936">
    <property type="entry name" value="MEMBRANE-BOUND LYTIC MUREIN TRANSGLYCOSYLASE F"/>
    <property type="match status" value="1"/>
</dbReference>
<dbReference type="RefSeq" id="WP_150277285.1">
    <property type="nucleotide sequence ID" value="NZ_BMFF01000001.1"/>
</dbReference>
<feature type="domain" description="SsuA/THI5-like" evidence="3">
    <location>
        <begin position="108"/>
        <end position="180"/>
    </location>
</feature>
<feature type="chain" id="PRO_5046262439" evidence="2">
    <location>
        <begin position="24"/>
        <end position="244"/>
    </location>
</feature>
<evidence type="ECO:0000256" key="1">
    <source>
        <dbReference type="ARBA" id="ARBA00010333"/>
    </source>
</evidence>
<gene>
    <name evidence="4" type="ORF">GCM10007418_06260</name>
</gene>
<dbReference type="Pfam" id="PF09084">
    <property type="entry name" value="NMT1"/>
    <property type="match status" value="1"/>
</dbReference>
<protein>
    <submittedName>
        <fullName evidence="4">ABC transporter</fullName>
    </submittedName>
</protein>
<feature type="signal peptide" evidence="2">
    <location>
        <begin position="1"/>
        <end position="23"/>
    </location>
</feature>
<comment type="caution">
    <text evidence="4">The sequence shown here is derived from an EMBL/GenBank/DDBJ whole genome shotgun (WGS) entry which is preliminary data.</text>
</comment>
<organism evidence="4 5">
    <name type="scientific">Halopseudomonas salina</name>
    <dbReference type="NCBI Taxonomy" id="1323744"/>
    <lineage>
        <taxon>Bacteria</taxon>
        <taxon>Pseudomonadati</taxon>
        <taxon>Pseudomonadota</taxon>
        <taxon>Gammaproteobacteria</taxon>
        <taxon>Pseudomonadales</taxon>
        <taxon>Pseudomonadaceae</taxon>
        <taxon>Halopseudomonas</taxon>
    </lineage>
</organism>
<evidence type="ECO:0000256" key="2">
    <source>
        <dbReference type="SAM" id="SignalP"/>
    </source>
</evidence>
<dbReference type="Gene3D" id="3.40.190.10">
    <property type="entry name" value="Periplasmic binding protein-like II"/>
    <property type="match status" value="2"/>
</dbReference>
<sequence>MKTKLVQLIAASVFSALSSSAVADTLKLTSLHWPPYAGPELQGQGASVAVAKAALEAMGHTLEVDFFPWSRAVALTKKDDSYIGYFPEYLYESIEFVFSDPLGTGPLGLVERSSNPVEWENPGDLKGYRLGVVQDYVNTEQIDAMIASGDIEASTVTADTQNILKVAAGRIDVAVIDSNVFDYLLANNPQVSRVRNTVQMNDRLLVEKNLHIAFKNNAEGRKWKAIFDEGLQKIDVQGILEASM</sequence>
<dbReference type="InterPro" id="IPR015168">
    <property type="entry name" value="SsuA/THI5"/>
</dbReference>
<proteinExistence type="inferred from homology"/>
<evidence type="ECO:0000259" key="3">
    <source>
        <dbReference type="Pfam" id="PF09084"/>
    </source>
</evidence>
<name>A0ABQ1P1H3_9GAMM</name>
<evidence type="ECO:0000313" key="4">
    <source>
        <dbReference type="EMBL" id="GGC89309.1"/>
    </source>
</evidence>
<dbReference type="SUPFAM" id="SSF53850">
    <property type="entry name" value="Periplasmic binding protein-like II"/>
    <property type="match status" value="1"/>
</dbReference>